<proteinExistence type="predicted"/>
<dbReference type="Pfam" id="PF00392">
    <property type="entry name" value="GntR"/>
    <property type="match status" value="1"/>
</dbReference>
<evidence type="ECO:0000313" key="5">
    <source>
        <dbReference type="EMBL" id="GGD33661.1"/>
    </source>
</evidence>
<reference evidence="5" key="2">
    <citation type="submission" date="2020-09" db="EMBL/GenBank/DDBJ databases">
        <authorList>
            <person name="Sun Q."/>
            <person name="Zhou Y."/>
        </authorList>
    </citation>
    <scope>NUCLEOTIDE SEQUENCE</scope>
    <source>
        <strain evidence="5">CGMCC 1.15493</strain>
    </source>
</reference>
<dbReference type="PRINTS" id="PR00035">
    <property type="entry name" value="HTHGNTR"/>
</dbReference>
<keyword evidence="6" id="KW-1185">Reference proteome</keyword>
<gene>
    <name evidence="5" type="ORF">GCM10011335_40830</name>
</gene>
<evidence type="ECO:0000313" key="6">
    <source>
        <dbReference type="Proteomes" id="UP000613160"/>
    </source>
</evidence>
<sequence length="233" mass="25548">MDTDSPTFAADLKPSGTISRQSLHGEIVNRLRDMIIEGELVPGARIHEAQMGAQLGVSRTPLREALKYLASEGLVELVPSKGAVVKRFGAKEVQDMLLVVKAMEELAGALACKNGSDADIAEVRRLHDAMMRAYAKGDRLEYFKLNQNIHTAIVAASDNLALINLHALLQSRLKRVRFIGHEGPAKWAAAVAEHEDMIKALEARDPVTLSAVLGTHLENAWFRVKEQWDDAPA</sequence>
<dbReference type="EMBL" id="BMJJ01000011">
    <property type="protein sequence ID" value="GGD33661.1"/>
    <property type="molecule type" value="Genomic_DNA"/>
</dbReference>
<dbReference type="SMART" id="SM00895">
    <property type="entry name" value="FCD"/>
    <property type="match status" value="1"/>
</dbReference>
<dbReference type="GO" id="GO:0003677">
    <property type="term" value="F:DNA binding"/>
    <property type="evidence" value="ECO:0007669"/>
    <property type="project" value="UniProtKB-KW"/>
</dbReference>
<dbReference type="InterPro" id="IPR000524">
    <property type="entry name" value="Tscrpt_reg_HTH_GntR"/>
</dbReference>
<dbReference type="CDD" id="cd07377">
    <property type="entry name" value="WHTH_GntR"/>
    <property type="match status" value="1"/>
</dbReference>
<dbReference type="Proteomes" id="UP000613160">
    <property type="component" value="Unassembled WGS sequence"/>
</dbReference>
<dbReference type="InterPro" id="IPR008920">
    <property type="entry name" value="TF_FadR/GntR_C"/>
</dbReference>
<dbReference type="SUPFAM" id="SSF46785">
    <property type="entry name" value="Winged helix' DNA-binding domain"/>
    <property type="match status" value="1"/>
</dbReference>
<accession>A0A916Y7I1</accession>
<dbReference type="InterPro" id="IPR011711">
    <property type="entry name" value="GntR_C"/>
</dbReference>
<dbReference type="PROSITE" id="PS50949">
    <property type="entry name" value="HTH_GNTR"/>
    <property type="match status" value="1"/>
</dbReference>
<name>A0A916Y7I1_9HYPH</name>
<dbReference type="PANTHER" id="PTHR43537">
    <property type="entry name" value="TRANSCRIPTIONAL REGULATOR, GNTR FAMILY"/>
    <property type="match status" value="1"/>
</dbReference>
<dbReference type="RefSeq" id="WP_188854282.1">
    <property type="nucleotide sequence ID" value="NZ_BMJJ01000011.1"/>
</dbReference>
<evidence type="ECO:0000256" key="3">
    <source>
        <dbReference type="ARBA" id="ARBA00023163"/>
    </source>
</evidence>
<organism evidence="5 6">
    <name type="scientific">Aureimonas glaciei</name>
    <dbReference type="NCBI Taxonomy" id="1776957"/>
    <lineage>
        <taxon>Bacteria</taxon>
        <taxon>Pseudomonadati</taxon>
        <taxon>Pseudomonadota</taxon>
        <taxon>Alphaproteobacteria</taxon>
        <taxon>Hyphomicrobiales</taxon>
        <taxon>Aurantimonadaceae</taxon>
        <taxon>Aureimonas</taxon>
    </lineage>
</organism>
<dbReference type="Gene3D" id="1.10.10.10">
    <property type="entry name" value="Winged helix-like DNA-binding domain superfamily/Winged helix DNA-binding domain"/>
    <property type="match status" value="1"/>
</dbReference>
<dbReference type="AlphaFoldDB" id="A0A916Y7I1"/>
<dbReference type="GO" id="GO:0003700">
    <property type="term" value="F:DNA-binding transcription factor activity"/>
    <property type="evidence" value="ECO:0007669"/>
    <property type="project" value="InterPro"/>
</dbReference>
<dbReference type="SUPFAM" id="SSF48008">
    <property type="entry name" value="GntR ligand-binding domain-like"/>
    <property type="match status" value="1"/>
</dbReference>
<reference evidence="5" key="1">
    <citation type="journal article" date="2014" name="Int. J. Syst. Evol. Microbiol.">
        <title>Complete genome sequence of Corynebacterium casei LMG S-19264T (=DSM 44701T), isolated from a smear-ripened cheese.</title>
        <authorList>
            <consortium name="US DOE Joint Genome Institute (JGI-PGF)"/>
            <person name="Walter F."/>
            <person name="Albersmeier A."/>
            <person name="Kalinowski J."/>
            <person name="Ruckert C."/>
        </authorList>
    </citation>
    <scope>NUCLEOTIDE SEQUENCE</scope>
    <source>
        <strain evidence="5">CGMCC 1.15493</strain>
    </source>
</reference>
<keyword evidence="2" id="KW-0238">DNA-binding</keyword>
<evidence type="ECO:0000256" key="2">
    <source>
        <dbReference type="ARBA" id="ARBA00023125"/>
    </source>
</evidence>
<evidence type="ECO:0000256" key="1">
    <source>
        <dbReference type="ARBA" id="ARBA00023015"/>
    </source>
</evidence>
<comment type="caution">
    <text evidence="5">The sequence shown here is derived from an EMBL/GenBank/DDBJ whole genome shotgun (WGS) entry which is preliminary data.</text>
</comment>
<dbReference type="Pfam" id="PF07729">
    <property type="entry name" value="FCD"/>
    <property type="match status" value="1"/>
</dbReference>
<keyword evidence="1" id="KW-0805">Transcription regulation</keyword>
<evidence type="ECO:0000259" key="4">
    <source>
        <dbReference type="PROSITE" id="PS50949"/>
    </source>
</evidence>
<protein>
    <submittedName>
        <fullName evidence="5">GntR family transcriptional regulator</fullName>
    </submittedName>
</protein>
<keyword evidence="3" id="KW-0804">Transcription</keyword>
<dbReference type="Gene3D" id="1.20.120.530">
    <property type="entry name" value="GntR ligand-binding domain-like"/>
    <property type="match status" value="1"/>
</dbReference>
<dbReference type="InterPro" id="IPR036388">
    <property type="entry name" value="WH-like_DNA-bd_sf"/>
</dbReference>
<dbReference type="SMART" id="SM00345">
    <property type="entry name" value="HTH_GNTR"/>
    <property type="match status" value="1"/>
</dbReference>
<dbReference type="PANTHER" id="PTHR43537:SF50">
    <property type="entry name" value="TRANSCRIPTIONAL REGULATORY PROTEIN"/>
    <property type="match status" value="1"/>
</dbReference>
<feature type="domain" description="HTH gntR-type" evidence="4">
    <location>
        <begin position="21"/>
        <end position="88"/>
    </location>
</feature>
<dbReference type="InterPro" id="IPR036390">
    <property type="entry name" value="WH_DNA-bd_sf"/>
</dbReference>